<proteinExistence type="predicted"/>
<keyword evidence="1" id="KW-0472">Membrane</keyword>
<evidence type="ECO:0000256" key="1">
    <source>
        <dbReference type="SAM" id="Phobius"/>
    </source>
</evidence>
<dbReference type="KEGG" id="nsl:BOX37_00825"/>
<keyword evidence="1" id="KW-1133">Transmembrane helix</keyword>
<accession>A0A1J0VL30</accession>
<feature type="transmembrane region" description="Helical" evidence="1">
    <location>
        <begin position="94"/>
        <end position="117"/>
    </location>
</feature>
<reference evidence="2" key="1">
    <citation type="submission" date="2016-11" db="EMBL/GenBank/DDBJ databases">
        <authorList>
            <person name="Jaros S."/>
            <person name="Januszkiewicz K."/>
            <person name="Wedrychowicz H."/>
        </authorList>
    </citation>
    <scope>NUCLEOTIDE SEQUENCE [LARGE SCALE GENOMIC DNA]</scope>
    <source>
        <strain evidence="2">Y48</strain>
    </source>
</reference>
<evidence type="ECO:0000313" key="2">
    <source>
        <dbReference type="EMBL" id="APE32756.1"/>
    </source>
</evidence>
<evidence type="ECO:0000313" key="3">
    <source>
        <dbReference type="Proteomes" id="UP000183810"/>
    </source>
</evidence>
<feature type="transmembrane region" description="Helical" evidence="1">
    <location>
        <begin position="123"/>
        <end position="142"/>
    </location>
</feature>
<name>A0A1J0VL30_9NOCA</name>
<keyword evidence="1" id="KW-0812">Transmembrane</keyword>
<gene>
    <name evidence="2" type="ORF">BOX37_00825</name>
</gene>
<dbReference type="EMBL" id="CP018082">
    <property type="protein sequence ID" value="APE32756.1"/>
    <property type="molecule type" value="Genomic_DNA"/>
</dbReference>
<sequence>MHVAPLELEIAEPLPNMCSRHGEPAVDRHPFRAIFYETQTHPRFHLPSPGDRREDFTRMEWNRAAPVSTIIVGDWPVCAQCMHAAIRYRRLARALWTVLAIIAVPAILMAVIGGRGYQWPIELSMLLCPAVILLPILIRRLVGEQEEPVKFRPIYDERFAFVEAEPRFRAAIEQSRRRHPPRTA</sequence>
<organism evidence="2 3">
    <name type="scientific">Nocardia mangyaensis</name>
    <dbReference type="NCBI Taxonomy" id="2213200"/>
    <lineage>
        <taxon>Bacteria</taxon>
        <taxon>Bacillati</taxon>
        <taxon>Actinomycetota</taxon>
        <taxon>Actinomycetes</taxon>
        <taxon>Mycobacteriales</taxon>
        <taxon>Nocardiaceae</taxon>
        <taxon>Nocardia</taxon>
    </lineage>
</organism>
<protein>
    <submittedName>
        <fullName evidence="2">Uncharacterized protein</fullName>
    </submittedName>
</protein>
<dbReference type="Proteomes" id="UP000183810">
    <property type="component" value="Chromosome"/>
</dbReference>
<dbReference type="AlphaFoldDB" id="A0A1J0VL30"/>
<keyword evidence="3" id="KW-1185">Reference proteome</keyword>